<proteinExistence type="predicted"/>
<protein>
    <submittedName>
        <fullName evidence="1">Uncharacterized protein</fullName>
    </submittedName>
</protein>
<evidence type="ECO:0000313" key="2">
    <source>
        <dbReference type="Proteomes" id="UP000233440"/>
    </source>
</evidence>
<accession>A0A2N3LE27</accession>
<evidence type="ECO:0000313" key="1">
    <source>
        <dbReference type="EMBL" id="PKR82892.1"/>
    </source>
</evidence>
<dbReference type="Proteomes" id="UP000233440">
    <property type="component" value="Unassembled WGS sequence"/>
</dbReference>
<keyword evidence="2" id="KW-1185">Reference proteome</keyword>
<sequence>MEKQYNYPDIIKVFSTSREEVVNDYLDLGWVLLNVSQYTEYTLGWDKTKGEIKEPKYVTDLPF</sequence>
<dbReference type="OrthoDB" id="2300497at2"/>
<reference evidence="1 2" key="1">
    <citation type="submission" date="2017-11" db="EMBL/GenBank/DDBJ databases">
        <title>Bacillus camelliae sp. nov., isolated from pu'er tea.</title>
        <authorList>
            <person name="Niu L."/>
        </authorList>
    </citation>
    <scope>NUCLEOTIDE SEQUENCE [LARGE SCALE GENOMIC DNA]</scope>
    <source>
        <strain evidence="1 2">7578-1</strain>
    </source>
</reference>
<gene>
    <name evidence="1" type="ORF">CWO92_22135</name>
</gene>
<dbReference type="RefSeq" id="WP_101356380.1">
    <property type="nucleotide sequence ID" value="NZ_PIQO01000026.1"/>
</dbReference>
<organism evidence="1 2">
    <name type="scientific">Heyndrickxia camelliae</name>
    <dbReference type="NCBI Taxonomy" id="1707093"/>
    <lineage>
        <taxon>Bacteria</taxon>
        <taxon>Bacillati</taxon>
        <taxon>Bacillota</taxon>
        <taxon>Bacilli</taxon>
        <taxon>Bacillales</taxon>
        <taxon>Bacillaceae</taxon>
        <taxon>Heyndrickxia</taxon>
    </lineage>
</organism>
<dbReference type="EMBL" id="PIQO01000026">
    <property type="protein sequence ID" value="PKR82892.1"/>
    <property type="molecule type" value="Genomic_DNA"/>
</dbReference>
<name>A0A2N3LE27_9BACI</name>
<comment type="caution">
    <text evidence="1">The sequence shown here is derived from an EMBL/GenBank/DDBJ whole genome shotgun (WGS) entry which is preliminary data.</text>
</comment>
<dbReference type="AlphaFoldDB" id="A0A2N3LE27"/>